<accession>A0AAD9IYX2</accession>
<dbReference type="AlphaFoldDB" id="A0AAD9IYX2"/>
<comment type="caution">
    <text evidence="2">The sequence shown here is derived from an EMBL/GenBank/DDBJ whole genome shotgun (WGS) entry which is preliminary data.</text>
</comment>
<dbReference type="Proteomes" id="UP001208570">
    <property type="component" value="Unassembled WGS sequence"/>
</dbReference>
<sequence>MAEYGAVFWMDASVRLLTNDFSSAYAQLRDNGGMMLFKQTKHSNFAATHRGTYDYIPTNRTRQMRTPMCIATAILAYNTKAMFYNVLWWFFLCALDRSCQAPMAKTMCDFDLDNKWATFADCHKWDQSTLNILLSNYYGYRHHKYLADDQLVAVERWPTHRYTIVMNDDRD</sequence>
<name>A0AAD9IYX2_9ANNE</name>
<proteinExistence type="predicted"/>
<dbReference type="EMBL" id="JAODUP010000874">
    <property type="protein sequence ID" value="KAK2143136.1"/>
    <property type="molecule type" value="Genomic_DNA"/>
</dbReference>
<keyword evidence="1" id="KW-0472">Membrane</keyword>
<dbReference type="PANTHER" id="PTHR31389:SF4">
    <property type="entry name" value="LD39211P"/>
    <property type="match status" value="1"/>
</dbReference>
<feature type="transmembrane region" description="Helical" evidence="1">
    <location>
        <begin position="69"/>
        <end position="91"/>
    </location>
</feature>
<reference evidence="2" key="1">
    <citation type="journal article" date="2023" name="Mol. Biol. Evol.">
        <title>Third-Generation Sequencing Reveals the Adaptive Role of the Epigenome in Three Deep-Sea Polychaetes.</title>
        <authorList>
            <person name="Perez M."/>
            <person name="Aroh O."/>
            <person name="Sun Y."/>
            <person name="Lan Y."/>
            <person name="Juniper S.K."/>
            <person name="Young C.R."/>
            <person name="Angers B."/>
            <person name="Qian P.Y."/>
        </authorList>
    </citation>
    <scope>NUCLEOTIDE SEQUENCE</scope>
    <source>
        <strain evidence="2">P08H-3</strain>
    </source>
</reference>
<evidence type="ECO:0000313" key="2">
    <source>
        <dbReference type="EMBL" id="KAK2143136.1"/>
    </source>
</evidence>
<evidence type="ECO:0000256" key="1">
    <source>
        <dbReference type="SAM" id="Phobius"/>
    </source>
</evidence>
<protein>
    <submittedName>
        <fullName evidence="2">Uncharacterized protein</fullName>
    </submittedName>
</protein>
<keyword evidence="3" id="KW-1185">Reference proteome</keyword>
<keyword evidence="1" id="KW-1133">Transmembrane helix</keyword>
<dbReference type="PANTHER" id="PTHR31389">
    <property type="entry name" value="LD39211P"/>
    <property type="match status" value="1"/>
</dbReference>
<organism evidence="2 3">
    <name type="scientific">Paralvinella palmiformis</name>
    <dbReference type="NCBI Taxonomy" id="53620"/>
    <lineage>
        <taxon>Eukaryota</taxon>
        <taxon>Metazoa</taxon>
        <taxon>Spiralia</taxon>
        <taxon>Lophotrochozoa</taxon>
        <taxon>Annelida</taxon>
        <taxon>Polychaeta</taxon>
        <taxon>Sedentaria</taxon>
        <taxon>Canalipalpata</taxon>
        <taxon>Terebellida</taxon>
        <taxon>Terebelliformia</taxon>
        <taxon>Alvinellidae</taxon>
        <taxon>Paralvinella</taxon>
    </lineage>
</organism>
<evidence type="ECO:0000313" key="3">
    <source>
        <dbReference type="Proteomes" id="UP001208570"/>
    </source>
</evidence>
<keyword evidence="1" id="KW-0812">Transmembrane</keyword>
<gene>
    <name evidence="2" type="ORF">LSH36_874g01043</name>
</gene>